<dbReference type="RefSeq" id="WP_345691675.1">
    <property type="nucleotide sequence ID" value="NZ_BAABIT010000001.1"/>
</dbReference>
<dbReference type="PANTHER" id="PTHR46943:SF1">
    <property type="entry name" value="PENTRAXIN-RELATED PROTEIN PTX3"/>
    <property type="match status" value="1"/>
</dbReference>
<evidence type="ECO:0000259" key="3">
    <source>
        <dbReference type="SMART" id="SM00560"/>
    </source>
</evidence>
<dbReference type="SMART" id="SM00560">
    <property type="entry name" value="LamGL"/>
    <property type="match status" value="2"/>
</dbReference>
<keyword evidence="5" id="KW-1185">Reference proteome</keyword>
<dbReference type="InterPro" id="IPR042837">
    <property type="entry name" value="PTX3"/>
</dbReference>
<organism evidence="4 5">
    <name type="scientific">Streptomyces coeruleoprunus</name>
    <dbReference type="NCBI Taxonomy" id="285563"/>
    <lineage>
        <taxon>Bacteria</taxon>
        <taxon>Bacillati</taxon>
        <taxon>Actinomycetota</taxon>
        <taxon>Actinomycetes</taxon>
        <taxon>Kitasatosporales</taxon>
        <taxon>Streptomycetaceae</taxon>
        <taxon>Streptomyces</taxon>
    </lineage>
</organism>
<evidence type="ECO:0000256" key="2">
    <source>
        <dbReference type="ARBA" id="ARBA00023157"/>
    </source>
</evidence>
<name>A0ABV9X9Q1_9ACTN</name>
<evidence type="ECO:0000256" key="1">
    <source>
        <dbReference type="ARBA" id="ARBA00022729"/>
    </source>
</evidence>
<comment type="caution">
    <text evidence="4">The sequence shown here is derived from an EMBL/GenBank/DDBJ whole genome shotgun (WGS) entry which is preliminary data.</text>
</comment>
<gene>
    <name evidence="4" type="ORF">ACFPM3_00445</name>
</gene>
<dbReference type="Pfam" id="PF13385">
    <property type="entry name" value="Laminin_G_3"/>
    <property type="match status" value="1"/>
</dbReference>
<reference evidence="5" key="1">
    <citation type="journal article" date="2019" name="Int. J. Syst. Evol. Microbiol.">
        <title>The Global Catalogue of Microorganisms (GCM) 10K type strain sequencing project: providing services to taxonomists for standard genome sequencing and annotation.</title>
        <authorList>
            <consortium name="The Broad Institute Genomics Platform"/>
            <consortium name="The Broad Institute Genome Sequencing Center for Infectious Disease"/>
            <person name="Wu L."/>
            <person name="Ma J."/>
        </authorList>
    </citation>
    <scope>NUCLEOTIDE SEQUENCE [LARGE SCALE GENOMIC DNA]</scope>
    <source>
        <strain evidence="5">CGMCC 4.1648</strain>
    </source>
</reference>
<dbReference type="InterPro" id="IPR013320">
    <property type="entry name" value="ConA-like_dom_sf"/>
</dbReference>
<evidence type="ECO:0000313" key="4">
    <source>
        <dbReference type="EMBL" id="MFC5020623.1"/>
    </source>
</evidence>
<dbReference type="PANTHER" id="PTHR46943">
    <property type="entry name" value="PENTRAXIN-RELATED PROTEIN PTX3"/>
    <property type="match status" value="1"/>
</dbReference>
<dbReference type="InterPro" id="IPR006558">
    <property type="entry name" value="LamG-like"/>
</dbReference>
<feature type="domain" description="LamG-like jellyroll fold" evidence="3">
    <location>
        <begin position="1054"/>
        <end position="1219"/>
    </location>
</feature>
<accession>A0ABV9X9Q1</accession>
<dbReference type="SUPFAM" id="SSF49899">
    <property type="entry name" value="Concanavalin A-like lectins/glucanases"/>
    <property type="match status" value="2"/>
</dbReference>
<dbReference type="Gene3D" id="2.60.120.200">
    <property type="match status" value="2"/>
</dbReference>
<proteinExistence type="predicted"/>
<feature type="domain" description="LamG-like jellyroll fold" evidence="3">
    <location>
        <begin position="826"/>
        <end position="975"/>
    </location>
</feature>
<evidence type="ECO:0000313" key="5">
    <source>
        <dbReference type="Proteomes" id="UP001595829"/>
    </source>
</evidence>
<keyword evidence="2" id="KW-1015">Disulfide bond</keyword>
<dbReference type="EMBL" id="JBHSJD010000001">
    <property type="protein sequence ID" value="MFC5020623.1"/>
    <property type="molecule type" value="Genomic_DNA"/>
</dbReference>
<keyword evidence="1" id="KW-0732">Signal</keyword>
<dbReference type="Proteomes" id="UP001595829">
    <property type="component" value="Unassembled WGS sequence"/>
</dbReference>
<sequence length="1230" mass="130607">MPAGRRRSGSQGAVVALSLALIAGGGAFAYPEEATAASRPARQAPQLTAAGASALAAQTGEPVEVVAERTEYAQTMANPDGTYTLTQSTVPQRVRAQDGTWRNIDVTLEQRADGTVGPKAAAVDLSFSGGGSGKNLIRLASPRGAVELGWPGTLPQPRLEGATATYPEVYKGVDLQLTATAEGYREVLVVKSAEAAANPELDKVELTATGRGLTLAPGGGGGLRAVDQDGNTIFNGPSGLMWDSAGDDTGAQPQLLRAADASGTTEETTDPAAPAKGDATAELPVQVTDGQIAVQPDTKLLRGADTVYPVYIDPSLGLGVSERTVLSSDGDRFWNFTGDHGVGRCYRVGPYYCDADHTNRMYFEFSPTHLSGKYVIDATFRAFETWSFSCSPHWLDLWRTDNISESTRWPGPAQLDLMGDRNVSAGRSTDCTPEQPDSWIEFNDAASETDENLTTTVRNFADGKFSRLTLLLRAKDETNADAWKRFDDNAELKVVYVLKPGMVTDDGIIPGDGTMQGCSVSDATPEVATRLDPTLQARLQTGVQPASDLERGSLRARFHVQRKEGANWVDHGTYAMPSTGYYVDDSLARQRLVNGTDGTLYRVRSLTQSYWTYEGVTTAINSPYKRWCYFKIDLFGPKAPQVTSNGVYSLCADDALCDPAGGPYVAGSFRLRPNAVDTDISGYRWWLDTEPVGAHRVTGAQVDIAPLPTEAGLRILTVQAIDVRDRAGETTTFKFNVAPPDGPVGRWRLDDGTLDSSTSTVTFKDTATVGTRHDLTLKPVGTRAVWSATGRRGDNDRSLLLNNDLADTAARTGSATTNGAPLRTQDSFTVSAWAMLSDSGKTRIVASAPGSSTSAAFNLFYSASAKKWVFNRAVADSSTPAYVSAPADTANPPLNVWTHLAGVFDTKGDTDKANDTIQLFVNGRPQGSPVELGKNPAYTPWASTAGMTVGASKAGEYFLGRIDEVGVWQYALMPEQVRYDSELKVDGTPATELVAQWNAASTANGQVAQTTSYAARPLTLSPTGVTTNVDGTALDLDGVGGHLATTGPVTDETASFTVSAEVRLDKAKFTALPVGAKTYVFGQSTPDGKESSWALWVEKVSTSGYLWRFGRTATDATGNVIATSSTASLSSATLDTTVQVTGVYDAAEKTINGVGNTRLYVGDEEQVDPETAPLASFTTPLQGGGQVAAGRGIAAGVNGHFLPGSVIDLRVWSGAMTRQGVLQKVLRLAP</sequence>
<protein>
    <submittedName>
        <fullName evidence="4">LamG domain-containing protein</fullName>
    </submittedName>
</protein>